<evidence type="ECO:0000259" key="9">
    <source>
        <dbReference type="PROSITE" id="PS50089"/>
    </source>
</evidence>
<dbReference type="PROSITE" id="PS50089">
    <property type="entry name" value="ZF_RING_2"/>
    <property type="match status" value="1"/>
</dbReference>
<dbReference type="PANTHER" id="PTHR45865">
    <property type="entry name" value="E3 UBIQUITIN-PROTEIN LIGASE SHPRH FAMILY MEMBER"/>
    <property type="match status" value="1"/>
</dbReference>
<dbReference type="Pfam" id="PF00271">
    <property type="entry name" value="Helicase_C"/>
    <property type="match status" value="1"/>
</dbReference>
<dbReference type="CDD" id="cd18070">
    <property type="entry name" value="DEXQc_SHPRH"/>
    <property type="match status" value="1"/>
</dbReference>
<dbReference type="InParanoid" id="A0A2P6NLT9"/>
<dbReference type="Pfam" id="PF00211">
    <property type="entry name" value="Guanylate_cyc"/>
    <property type="match status" value="2"/>
</dbReference>
<evidence type="ECO:0000256" key="7">
    <source>
        <dbReference type="SAM" id="MobiDB-lite"/>
    </source>
</evidence>
<dbReference type="GO" id="GO:0035556">
    <property type="term" value="P:intracellular signal transduction"/>
    <property type="evidence" value="ECO:0007669"/>
    <property type="project" value="InterPro"/>
</dbReference>
<proteinExistence type="predicted"/>
<dbReference type="GO" id="GO:0005634">
    <property type="term" value="C:nucleus"/>
    <property type="evidence" value="ECO:0007669"/>
    <property type="project" value="TreeGrafter"/>
</dbReference>
<dbReference type="Gene3D" id="3.40.50.10810">
    <property type="entry name" value="Tandem AAA-ATPase domain"/>
    <property type="match status" value="1"/>
</dbReference>
<keyword evidence="8" id="KW-0812">Transmembrane</keyword>
<dbReference type="InterPro" id="IPR052583">
    <property type="entry name" value="ATP-helicase/E3_Ub-Ligase"/>
</dbReference>
<dbReference type="OrthoDB" id="19575at2759"/>
<dbReference type="PROSITE" id="PS51192">
    <property type="entry name" value="HELICASE_ATP_BIND_1"/>
    <property type="match status" value="1"/>
</dbReference>
<dbReference type="InterPro" id="IPR011011">
    <property type="entry name" value="Znf_FYVE_PHD"/>
</dbReference>
<dbReference type="InterPro" id="IPR038718">
    <property type="entry name" value="SNF2-like_sf"/>
</dbReference>
<dbReference type="EMBL" id="MDYQ01000054">
    <property type="protein sequence ID" value="PRP84926.1"/>
    <property type="molecule type" value="Genomic_DNA"/>
</dbReference>
<dbReference type="SMART" id="SM00487">
    <property type="entry name" value="DEXDc"/>
    <property type="match status" value="1"/>
</dbReference>
<dbReference type="PROSITE" id="PS50125">
    <property type="entry name" value="GUANYLATE_CYCLASE_2"/>
    <property type="match status" value="2"/>
</dbReference>
<dbReference type="InterPro" id="IPR018957">
    <property type="entry name" value="Znf_C3HC4_RING-type"/>
</dbReference>
<evidence type="ECO:0000259" key="11">
    <source>
        <dbReference type="PROSITE" id="PS51192"/>
    </source>
</evidence>
<dbReference type="GO" id="GO:0006974">
    <property type="term" value="P:DNA damage response"/>
    <property type="evidence" value="ECO:0007669"/>
    <property type="project" value="TreeGrafter"/>
</dbReference>
<dbReference type="InterPro" id="IPR019734">
    <property type="entry name" value="TPR_rpt"/>
</dbReference>
<keyword evidence="14" id="KW-1185">Reference proteome</keyword>
<dbReference type="GO" id="GO:0009190">
    <property type="term" value="P:cyclic nucleotide biosynthetic process"/>
    <property type="evidence" value="ECO:0007669"/>
    <property type="project" value="InterPro"/>
</dbReference>
<dbReference type="Proteomes" id="UP000241769">
    <property type="component" value="Unassembled WGS sequence"/>
</dbReference>
<protein>
    <submittedName>
        <fullName evidence="13">E3 ubiquitin-protein ligase SHPRH-like isoform 2</fullName>
    </submittedName>
</protein>
<dbReference type="InterPro" id="IPR029787">
    <property type="entry name" value="Nucleotide_cyclase"/>
</dbReference>
<dbReference type="InterPro" id="IPR000330">
    <property type="entry name" value="SNF2_N"/>
</dbReference>
<evidence type="ECO:0000259" key="10">
    <source>
        <dbReference type="PROSITE" id="PS50125"/>
    </source>
</evidence>
<dbReference type="STRING" id="1890364.A0A2P6NLT9"/>
<dbReference type="InterPro" id="IPR001054">
    <property type="entry name" value="A/G_cyclase"/>
</dbReference>
<dbReference type="Pfam" id="PF00176">
    <property type="entry name" value="SNF2-rel_dom"/>
    <property type="match status" value="1"/>
</dbReference>
<gene>
    <name evidence="13" type="ORF">PROFUN_07580</name>
</gene>
<dbReference type="InterPro" id="IPR014001">
    <property type="entry name" value="Helicase_ATP-bd"/>
</dbReference>
<keyword evidence="4" id="KW-0862">Zinc</keyword>
<feature type="transmembrane region" description="Helical" evidence="8">
    <location>
        <begin position="2720"/>
        <end position="2742"/>
    </location>
</feature>
<accession>A0A2P6NLT9</accession>
<feature type="domain" description="Helicase ATP-binding" evidence="11">
    <location>
        <begin position="379"/>
        <end position="637"/>
    </location>
</feature>
<feature type="domain" description="Helicase C-terminal" evidence="12">
    <location>
        <begin position="1301"/>
        <end position="1452"/>
    </location>
</feature>
<feature type="domain" description="Guanylate cyclase" evidence="10">
    <location>
        <begin position="2052"/>
        <end position="2184"/>
    </location>
</feature>
<feature type="repeat" description="TPR" evidence="6">
    <location>
        <begin position="791"/>
        <end position="824"/>
    </location>
</feature>
<dbReference type="PROSITE" id="PS00518">
    <property type="entry name" value="ZF_RING_1"/>
    <property type="match status" value="1"/>
</dbReference>
<dbReference type="GO" id="GO:0005524">
    <property type="term" value="F:ATP binding"/>
    <property type="evidence" value="ECO:0007669"/>
    <property type="project" value="InterPro"/>
</dbReference>
<dbReference type="PANTHER" id="PTHR45865:SF1">
    <property type="entry name" value="E3 UBIQUITIN-PROTEIN LIGASE SHPRH"/>
    <property type="match status" value="1"/>
</dbReference>
<comment type="caution">
    <text evidence="13">The sequence shown here is derived from an EMBL/GenBank/DDBJ whole genome shotgun (WGS) entry which is preliminary data.</text>
</comment>
<name>A0A2P6NLT9_9EUKA</name>
<reference evidence="13 14" key="1">
    <citation type="journal article" date="2018" name="Genome Biol. Evol.">
        <title>Multiple Roots of Fruiting Body Formation in Amoebozoa.</title>
        <authorList>
            <person name="Hillmann F."/>
            <person name="Forbes G."/>
            <person name="Novohradska S."/>
            <person name="Ferling I."/>
            <person name="Riege K."/>
            <person name="Groth M."/>
            <person name="Westermann M."/>
            <person name="Marz M."/>
            <person name="Spaller T."/>
            <person name="Winckler T."/>
            <person name="Schaap P."/>
            <person name="Glockner G."/>
        </authorList>
    </citation>
    <scope>NUCLEOTIDE SEQUENCE [LARGE SCALE GENOMIC DNA]</scope>
    <source>
        <strain evidence="13 14">Jena</strain>
    </source>
</reference>
<dbReference type="Gene3D" id="3.30.70.1230">
    <property type="entry name" value="Nucleotide cyclase"/>
    <property type="match status" value="2"/>
</dbReference>
<evidence type="ECO:0000313" key="14">
    <source>
        <dbReference type="Proteomes" id="UP000241769"/>
    </source>
</evidence>
<keyword evidence="2 5" id="KW-0863">Zinc-finger</keyword>
<feature type="transmembrane region" description="Helical" evidence="8">
    <location>
        <begin position="1617"/>
        <end position="1639"/>
    </location>
</feature>
<evidence type="ECO:0000256" key="1">
    <source>
        <dbReference type="ARBA" id="ARBA00022723"/>
    </source>
</evidence>
<keyword evidence="1" id="KW-0479">Metal-binding</keyword>
<keyword evidence="6" id="KW-0802">TPR repeat</keyword>
<feature type="transmembrane region" description="Helical" evidence="8">
    <location>
        <begin position="1952"/>
        <end position="1974"/>
    </location>
</feature>
<dbReference type="InterPro" id="IPR027417">
    <property type="entry name" value="P-loop_NTPase"/>
</dbReference>
<dbReference type="CDD" id="cd07302">
    <property type="entry name" value="CHD"/>
    <property type="match status" value="2"/>
</dbReference>
<dbReference type="Gene3D" id="3.40.50.300">
    <property type="entry name" value="P-loop containing nucleotide triphosphate hydrolases"/>
    <property type="match status" value="1"/>
</dbReference>
<dbReference type="InterPro" id="IPR048686">
    <property type="entry name" value="SHPRH_helical_1st"/>
</dbReference>
<evidence type="ECO:0000259" key="12">
    <source>
        <dbReference type="PROSITE" id="PS51194"/>
    </source>
</evidence>
<dbReference type="SMART" id="SM00044">
    <property type="entry name" value="CYCc"/>
    <property type="match status" value="2"/>
</dbReference>
<feature type="domain" description="RING-type" evidence="9">
    <location>
        <begin position="1220"/>
        <end position="1266"/>
    </location>
</feature>
<dbReference type="InterPro" id="IPR017907">
    <property type="entry name" value="Znf_RING_CS"/>
</dbReference>
<sequence length="3071" mass="350266">MGRRKATAPQRLSSEEREEAAWSMGQVNIVTQHQSGVVLEIQRQHEPVLNPHDDRSRMSKRRRELEEGIDEALGGFLPGLREAMNHSTNLPDRGQGGRLIIVDDDEVDEPEPLTAPSKSVTPKRRKILPKPIEVTMGPPKKTGGQKPKLMLGTYECKGLDVDLSKIEAQDITVTICGSSENEQMLQIQLVSNEGVASTTIEENYKEFCSSTLQLAKKEMLWITTTIRSDTEATLFFWLTSELFSESEDSEDQRGQRHHHWVKTLVEFFHPYTRDHLEAPESIHNGKDEEDLEEFNVEPHKLYEALLPPADSPAMPQHVDILPVLRTYQLRAARWMVERESCRLKNPFQSHPLWIPLSCGNSSERVLYNPYVGRICDRIFETPPDVSGGILADEMGLGKTLEVLQCILSHPNPDVVRDALPPPLTAEQIEAIETERCECEDPDDHFEEQQVQCGSCGVWQHSECVHYNSSTNVSHYCKTCIDSSWKKTETPNGTTLIIVPSQILSQWRDEIQLHVRSGALRVLVYSGVTKRLILAEQLARYDVILTSYDVLRGEINHLEEGNRVLRNKKKYRTIGTPMIQNKWYRVVLDECQMVESSSAKASEMAARVPAKIRWCVSGTPIQKGVENLHGLIHFLHLSPLSERFWWNKVIQQPLERKSRKARDLLMVLCRSIMWRNSKKNVEAEIGIPPQTERVQTLRLSDVEKYFYGKQMEDCRADFEKKMGKTKEEWRSAHEYSKAMAPLLRLRQACDHYRVGSNSIDTMQKNAYTIDELLATLIQRAKIECEDQLRLLVSSLNGLAAIHVIKGENEEALKMYSQVIKMDKSDATRIDPLQKFHVYYNTADVMSQLKKEEIQITPEEKMTITEITTIADECKSKYIRNAGTNKMVHERAYHDIMTEMERHLKDHHLYMRKGEGMKRKGGKLWYQIALGLIASEPTYEKTLMTRISDGIEELLNSAKVAGSKAKSKFLGLFHEISGLSILLNHQWRELIDSRHDMSDAVRELLRDPTEEDIQLFSNCQQCRKRGGTSCNHCLAESKVRSLERKLFWEMKEDSVDSDKGDGTISRFDSELETVLKLILQTFNDAVRGRERRGRILAEEDVIAEIRENARVEYADMFDTLKKEFRAGKLLWQAEKSLVAAHDEAKMAKMRIRLRQESDKDLILDEMEEKALLHRGEVDFHRIQLEVDRQEAEKGHRNSVSQVQYLQSLDEKRKDPTQEAEVCPICLEPIGPRFSVLPCGHQFCEGCLRDLLKKRHSARHQTTQCPSCKVRHNISEISYILERTEAGEAPPEPVKGSYGTKIETVVGHILALRKREDSVKILVFSEWNDVLKIVGDALAENSVKFIRIDGKNHFEKKLEEFKQRDHTVLLLPLKTCANGLNLIEATAVMSVEPSLNGGAEQQAFNRVHRIGQTRPTQVFRFITKDTIEEKIYDMCGRREYRRDHRMSVKDVRTLIEGETESSLDASMTAEEETEWTRSEYWKGRVFFQKREWTRAEAVERLVRNDALDRRERGVEGVTYVEWMGREVPEAVIEELQSLPPVPLGVQKKAEDRWAQLGRDNERYDTFSSLRASNSVCTLVLVCASRHSTTKPTFDNRSTRSSANSFVSHSDRRRLVSVRCMSILVSVASVLVASAIIGGIGAVRQQQLQDSWETSSYDRVVQTIQLQVEDLLSGPDTALTKMETYFRRTNITFNTDGTQIIRDVYLDNMYYMMSLCGNQPAGCVTMFYWPNGKCFGAESYHGVMDIYENTVYNSSYVPIDQWYIDPNGDVTETVTKPVDFTYQYSADVNLNPGQGGNCSSPRWWSELQYFPSYDPPIIIVCVNKVYCKNGTQLGFLLACVEITSLQETLRTVLEGFEENSLIYLVEQNSGRLIATSTDLFPYDITTDTPITASSTNLTWIYDSFYHDPPFDDDFTMTSGGVDYLGTVDYNIAHFPGLNWTVFVLSVKPVNDFARNAALIALATCIGATMLVFVTTYLVTRSLFLLSNELEKVSRLELDLNNLSEPPIWEAQRLYRSFIMMHAALSSFRKFVPIELISHIMKSRREAFPYLYPTKATIYFQDIKDFTKLAEVEDPEVLGAVTEEYMEAMTAIIIDNGGMVDKYIGDCIMALFNLPSPQAGHEQAAVRSALECTEQLKILNKRWKKLYNIELQHRIGINTGDVLAGNIGSSQRLAFTCIGDNVNLASRVEAANKHYSTAILITDSTYDKIDKDVFQTRKISTVRVAGKKRETVMYEVSGDKTQTRREMCQTYEYALQLYDTRQLYGAKTEVECLMDLHHYDAASRRLRDRVMAALTDESAWSIVEISLKHTAVLSAAFFVFYWKELRLWKVEVTFETESQRLEMTETRVVELKPVVETRSARSSANSFASTGDRRPVRRFLRRLISVRCISILVAVVSVLIASTVIGSIGVVRQQQLQDSFGASTFFQVVKSVETQVANLLIGPDLALTKMTIYFQRTNITFNTGGTEVVRDVYRENMYYMMSLCGNQPWGCEMMFYWDNGKSFGAESYHGVMDVFENFIYNSTYTPCNQWYIDPDGDVSETLTRPADFSYQYSATINKKGHEGNNCSSPRWWSDLQYYPEYDPPNSIICENSVYCKNGTKIGYLFACMEITSIHQTLKDVLKGFEEESLLYIIEDTSGTLVATSTGLFPYDLVTNTPITATSTNLTWISDSYQHHLITDSIYFSITSRGVDYQVSVQHNIAPLPGLDWTLFVLTVKPVNDFARNAAVIALATCIGAALLVFVATYLITRSLVLLSSELEKVSRLELNLINLSEPPIWEAQRLYRSFIMMHAALSSFRKFVPIELISHIMKSRREAFPYLYPTKATIYFQDIKDFTRLAETEDPEVLAAIAEEYMEAMTTIIIDNGGMVDKYIGDCIMALFNLPSPQDSHEHAATRSAVECTEQLKILNKRWKKLYNIELQHRIGINTGDVLAGNIGSSQRLAFTCIGDNVNLASRVEAANKHYSTAILITDSTYDKIDKDVFQTRKIGTVRVAGKKRETVLYEVSGDKTQTRREMCQTYEYALRLYDTRQLHAAMAEVECLVDLYGYDAASRRLRDRVMAALEDEAAWGIVELLDK</sequence>
<dbReference type="SUPFAM" id="SSF55073">
    <property type="entry name" value="Nucleotide cyclase"/>
    <property type="match status" value="2"/>
</dbReference>
<dbReference type="GO" id="GO:0000209">
    <property type="term" value="P:protein polyubiquitination"/>
    <property type="evidence" value="ECO:0007669"/>
    <property type="project" value="TreeGrafter"/>
</dbReference>
<dbReference type="PROSITE" id="PS50005">
    <property type="entry name" value="TPR"/>
    <property type="match status" value="1"/>
</dbReference>
<dbReference type="SMART" id="SM00184">
    <property type="entry name" value="RING"/>
    <property type="match status" value="1"/>
</dbReference>
<dbReference type="PROSITE" id="PS51194">
    <property type="entry name" value="HELICASE_CTER"/>
    <property type="match status" value="1"/>
</dbReference>
<evidence type="ECO:0000256" key="8">
    <source>
        <dbReference type="SAM" id="Phobius"/>
    </source>
</evidence>
<keyword evidence="8" id="KW-1133">Transmembrane helix</keyword>
<evidence type="ECO:0000313" key="13">
    <source>
        <dbReference type="EMBL" id="PRP84926.1"/>
    </source>
</evidence>
<feature type="transmembrane region" description="Helical" evidence="8">
    <location>
        <begin position="2379"/>
        <end position="2405"/>
    </location>
</feature>
<dbReference type="InterPro" id="IPR013083">
    <property type="entry name" value="Znf_RING/FYVE/PHD"/>
</dbReference>
<dbReference type="GO" id="GO:0008270">
    <property type="term" value="F:zinc ion binding"/>
    <property type="evidence" value="ECO:0007669"/>
    <property type="project" value="UniProtKB-KW"/>
</dbReference>
<dbReference type="SMART" id="SM00490">
    <property type="entry name" value="HELICc"/>
    <property type="match status" value="1"/>
</dbReference>
<dbReference type="InterPro" id="IPR049730">
    <property type="entry name" value="SNF2/RAD54-like_C"/>
</dbReference>
<dbReference type="Gene3D" id="3.30.40.10">
    <property type="entry name" value="Zinc/RING finger domain, C3HC4 (zinc finger)"/>
    <property type="match status" value="2"/>
</dbReference>
<evidence type="ECO:0000256" key="2">
    <source>
        <dbReference type="ARBA" id="ARBA00022771"/>
    </source>
</evidence>
<dbReference type="Pfam" id="PF21325">
    <property type="entry name" value="SHPRH_helical-1st"/>
    <property type="match status" value="1"/>
</dbReference>
<keyword evidence="3" id="KW-0378">Hydrolase</keyword>
<dbReference type="CDD" id="cd18793">
    <property type="entry name" value="SF2_C_SNF"/>
    <property type="match status" value="1"/>
</dbReference>
<dbReference type="GO" id="GO:0061630">
    <property type="term" value="F:ubiquitin protein ligase activity"/>
    <property type="evidence" value="ECO:0007669"/>
    <property type="project" value="TreeGrafter"/>
</dbReference>
<dbReference type="InterPro" id="IPR001841">
    <property type="entry name" value="Znf_RING"/>
</dbReference>
<organism evidence="13 14">
    <name type="scientific">Planoprotostelium fungivorum</name>
    <dbReference type="NCBI Taxonomy" id="1890364"/>
    <lineage>
        <taxon>Eukaryota</taxon>
        <taxon>Amoebozoa</taxon>
        <taxon>Evosea</taxon>
        <taxon>Variosea</taxon>
        <taxon>Cavosteliida</taxon>
        <taxon>Cavosteliaceae</taxon>
        <taxon>Planoprotostelium</taxon>
    </lineage>
</organism>
<feature type="domain" description="Guanylate cyclase" evidence="10">
    <location>
        <begin position="2820"/>
        <end position="2952"/>
    </location>
</feature>
<evidence type="ECO:0000256" key="4">
    <source>
        <dbReference type="ARBA" id="ARBA00022833"/>
    </source>
</evidence>
<dbReference type="SUPFAM" id="SSF57903">
    <property type="entry name" value="FYVE/PHD zinc finger"/>
    <property type="match status" value="1"/>
</dbReference>
<evidence type="ECO:0000256" key="6">
    <source>
        <dbReference type="PROSITE-ProRule" id="PRU00339"/>
    </source>
</evidence>
<evidence type="ECO:0000256" key="5">
    <source>
        <dbReference type="PROSITE-ProRule" id="PRU00175"/>
    </source>
</evidence>
<feature type="region of interest" description="Disordered" evidence="7">
    <location>
        <begin position="1"/>
        <end position="21"/>
    </location>
</feature>
<dbReference type="SUPFAM" id="SSF52540">
    <property type="entry name" value="P-loop containing nucleoside triphosphate hydrolases"/>
    <property type="match status" value="2"/>
</dbReference>
<dbReference type="GO" id="GO:0016787">
    <property type="term" value="F:hydrolase activity"/>
    <property type="evidence" value="ECO:0007669"/>
    <property type="project" value="UniProtKB-KW"/>
</dbReference>
<dbReference type="InterPro" id="IPR001650">
    <property type="entry name" value="Helicase_C-like"/>
</dbReference>
<dbReference type="Pfam" id="PF00097">
    <property type="entry name" value="zf-C3HC4"/>
    <property type="match status" value="1"/>
</dbReference>
<dbReference type="SUPFAM" id="SSF57850">
    <property type="entry name" value="RING/U-box"/>
    <property type="match status" value="1"/>
</dbReference>
<evidence type="ECO:0000256" key="3">
    <source>
        <dbReference type="ARBA" id="ARBA00022801"/>
    </source>
</evidence>
<keyword evidence="8" id="KW-0472">Membrane</keyword>